<dbReference type="EMBL" id="CAJNJQ010003516">
    <property type="protein sequence ID" value="CAE7200241.1"/>
    <property type="molecule type" value="Genomic_DNA"/>
</dbReference>
<protein>
    <recommendedName>
        <fullName evidence="4">Laminin domain protein</fullName>
    </recommendedName>
</protein>
<evidence type="ECO:0000313" key="3">
    <source>
        <dbReference type="Proteomes" id="UP000663827"/>
    </source>
</evidence>
<dbReference type="EMBL" id="CAJMWZ010005361">
    <property type="protein sequence ID" value="CAE6504644.1"/>
    <property type="molecule type" value="Genomic_DNA"/>
</dbReference>
<sequence length="353" mass="39619">MASYPADQVFSPPELPSYLKSVQRLEPIVGAPNDKQLIGILSIIRAAQKAAEIPGMGDPVLIYRLSEHLFDAQMARYLRKYPATTFPENTTYTPPTLPAHVLVKLERVVGVPSEEEIIRVQDAIRSYHQFSSVVPSMFDPHTNMELTQHLFDVQMARHMQRARQTRVPQHISSANLTRDIVQAPNPTEEPGASDTNNFGTGASVAELVQPTPDARFCDAIERSNQLAEQANELIERSNVIFERSNQLVEKSGQPEEQPNKLTDRFNQLFERLNQHLERSAQLAQESTKPVEKLGEVLVNINKVLVRIQHAIIRNHKGNTLRALDCLVNEKGETPAMSDVTSKISQMPPIVPFQ</sequence>
<evidence type="ECO:0000313" key="1">
    <source>
        <dbReference type="EMBL" id="CAE6504644.1"/>
    </source>
</evidence>
<evidence type="ECO:0000313" key="2">
    <source>
        <dbReference type="EMBL" id="CAE7200241.1"/>
    </source>
</evidence>
<dbReference type="Proteomes" id="UP000663827">
    <property type="component" value="Unassembled WGS sequence"/>
</dbReference>
<dbReference type="Proteomes" id="UP000663850">
    <property type="component" value="Unassembled WGS sequence"/>
</dbReference>
<dbReference type="AlphaFoldDB" id="A0A8H3E3L1"/>
<evidence type="ECO:0008006" key="4">
    <source>
        <dbReference type="Google" id="ProtNLM"/>
    </source>
</evidence>
<organism evidence="2 3">
    <name type="scientific">Rhizoctonia solani</name>
    <dbReference type="NCBI Taxonomy" id="456999"/>
    <lineage>
        <taxon>Eukaryota</taxon>
        <taxon>Fungi</taxon>
        <taxon>Dikarya</taxon>
        <taxon>Basidiomycota</taxon>
        <taxon>Agaricomycotina</taxon>
        <taxon>Agaricomycetes</taxon>
        <taxon>Cantharellales</taxon>
        <taxon>Ceratobasidiaceae</taxon>
        <taxon>Rhizoctonia</taxon>
    </lineage>
</organism>
<proteinExistence type="predicted"/>
<name>A0A8H3E3L1_9AGAM</name>
<accession>A0A8H3E3L1</accession>
<comment type="caution">
    <text evidence="2">The sequence shown here is derived from an EMBL/GenBank/DDBJ whole genome shotgun (WGS) entry which is preliminary data.</text>
</comment>
<gene>
    <name evidence="2" type="ORF">RDB_LOCUS137993</name>
    <name evidence="1" type="ORF">RDB_LOCUS99591</name>
</gene>
<reference evidence="2" key="1">
    <citation type="submission" date="2021-01" db="EMBL/GenBank/DDBJ databases">
        <authorList>
            <person name="Kaushik A."/>
        </authorList>
    </citation>
    <scope>NUCLEOTIDE SEQUENCE</scope>
    <source>
        <strain evidence="2">AG5</strain>
        <strain evidence="1">Type strain: AG8-Rh-89/</strain>
    </source>
</reference>